<dbReference type="InterPro" id="IPR042433">
    <property type="entry name" value="AIF1/AIF1L"/>
</dbReference>
<evidence type="ECO:0000256" key="13">
    <source>
        <dbReference type="ARBA" id="ARBA00023273"/>
    </source>
</evidence>
<dbReference type="AlphaFoldDB" id="A0A0P7UBH3"/>
<dbReference type="Proteomes" id="UP000034805">
    <property type="component" value="Unassembled WGS sequence"/>
</dbReference>
<reference evidence="15 16" key="1">
    <citation type="submission" date="2015-08" db="EMBL/GenBank/DDBJ databases">
        <title>The genome of the Asian arowana (Scleropages formosus).</title>
        <authorList>
            <person name="Tan M.H."/>
            <person name="Gan H.M."/>
            <person name="Croft L.J."/>
            <person name="Austin C.M."/>
        </authorList>
    </citation>
    <scope>NUCLEOTIDE SEQUENCE [LARGE SCALE GENOMIC DNA]</scope>
    <source>
        <strain evidence="15">Aro1</strain>
    </source>
</reference>
<feature type="domain" description="Ig-like" evidence="14">
    <location>
        <begin position="1"/>
        <end position="94"/>
    </location>
</feature>
<dbReference type="InterPro" id="IPR003599">
    <property type="entry name" value="Ig_sub"/>
</dbReference>
<keyword evidence="13" id="KW-0966">Cell projection</keyword>
<keyword evidence="7" id="KW-0479">Metal-binding</keyword>
<dbReference type="InterPro" id="IPR011992">
    <property type="entry name" value="EF-hand-dom_pair"/>
</dbReference>
<dbReference type="InterPro" id="IPR013783">
    <property type="entry name" value="Ig-like_fold"/>
</dbReference>
<evidence type="ECO:0000256" key="3">
    <source>
        <dbReference type="ARBA" id="ARBA00004413"/>
    </source>
</evidence>
<dbReference type="Pfam" id="PF21008">
    <property type="entry name" value="AIF-1"/>
    <property type="match status" value="1"/>
</dbReference>
<keyword evidence="6" id="KW-0597">Phosphoprotein</keyword>
<evidence type="ECO:0000256" key="8">
    <source>
        <dbReference type="ARBA" id="ARBA00022737"/>
    </source>
</evidence>
<dbReference type="PANTHER" id="PTHR10356">
    <property type="entry name" value="ALLOGRAFT INFLAMMATORY FACTOR-1"/>
    <property type="match status" value="1"/>
</dbReference>
<sequence>MYKETKVYSSVGGRAVLPCSGAKFSRSCAEVNWAKLWMSIVPEPVVCSGRVVTPSKRSSEPRLGADCSLHIDNLEKEDGGTYVCEHSAGNRTISLQLLSISVEPSTALAVSHRVSLHCYLSAFTGLVLCNHSGVKLTWVTERGTELQGDRYSISYKSACHTVLSVVLRATDHQRKWSCQLTEHQEVKTTVSHVTALADAVEEMFASEGQTLMLPCTDPASLSAGEKLQWSLSETPLFSLTTDGQVTALVKGSTQGLRMNPDASLSIHGMTEKLSGRYCCSKLNNSDRISVHRMIVVHLLTCTVYDNIGMKADYQRRCHCNETRGQQEDQCDNHSPTASVPTVLFIVSDSCMFLNDPKYADEEDLNSKLESFKNKYMEFDLNDQGEIDMMGLKRMLEKLGVAKTHLELKKMISEVVGGASRDTIGYSDFLNMMLGKRNAILRIQPRVNVKAPHGNTDRLEKI</sequence>
<protein>
    <recommendedName>
        <fullName evidence="14">Ig-like domain-containing protein</fullName>
    </recommendedName>
</protein>
<evidence type="ECO:0000256" key="6">
    <source>
        <dbReference type="ARBA" id="ARBA00022553"/>
    </source>
</evidence>
<evidence type="ECO:0000256" key="2">
    <source>
        <dbReference type="ARBA" id="ARBA00004316"/>
    </source>
</evidence>
<keyword evidence="9" id="KW-0106">Calcium</keyword>
<accession>A0A0P7UBH3</accession>
<dbReference type="Gene3D" id="2.60.40.10">
    <property type="entry name" value="Immunoglobulins"/>
    <property type="match status" value="2"/>
</dbReference>
<dbReference type="EMBL" id="JARO02006617">
    <property type="protein sequence ID" value="KPP64997.1"/>
    <property type="molecule type" value="Genomic_DNA"/>
</dbReference>
<keyword evidence="4" id="KW-1003">Cell membrane</keyword>
<dbReference type="PROSITE" id="PS50835">
    <property type="entry name" value="IG_LIKE"/>
    <property type="match status" value="2"/>
</dbReference>
<evidence type="ECO:0000256" key="11">
    <source>
        <dbReference type="ARBA" id="ARBA00023136"/>
    </source>
</evidence>
<gene>
    <name evidence="15" type="ORF">Z043_116610</name>
</gene>
<dbReference type="GO" id="GO:0051015">
    <property type="term" value="F:actin filament binding"/>
    <property type="evidence" value="ECO:0007669"/>
    <property type="project" value="TreeGrafter"/>
</dbReference>
<evidence type="ECO:0000256" key="4">
    <source>
        <dbReference type="ARBA" id="ARBA00022475"/>
    </source>
</evidence>
<keyword evidence="8" id="KW-0677">Repeat</keyword>
<dbReference type="InterPro" id="IPR049025">
    <property type="entry name" value="AIF-1_EF_pair"/>
</dbReference>
<evidence type="ECO:0000256" key="5">
    <source>
        <dbReference type="ARBA" id="ARBA00022490"/>
    </source>
</evidence>
<evidence type="ECO:0000256" key="12">
    <source>
        <dbReference type="ARBA" id="ARBA00023212"/>
    </source>
</evidence>
<comment type="caution">
    <text evidence="15">The sequence shown here is derived from an EMBL/GenBank/DDBJ whole genome shotgun (WGS) entry which is preliminary data.</text>
</comment>
<dbReference type="SMART" id="SM00408">
    <property type="entry name" value="IGc2"/>
    <property type="match status" value="2"/>
</dbReference>
<keyword evidence="10" id="KW-0007">Acetylation</keyword>
<dbReference type="GO" id="GO:0005884">
    <property type="term" value="C:actin filament"/>
    <property type="evidence" value="ECO:0007669"/>
    <property type="project" value="TreeGrafter"/>
</dbReference>
<name>A0A0P7UBH3_SCLFO</name>
<evidence type="ECO:0000259" key="14">
    <source>
        <dbReference type="PROSITE" id="PS50835"/>
    </source>
</evidence>
<evidence type="ECO:0000256" key="1">
    <source>
        <dbReference type="ARBA" id="ARBA00004245"/>
    </source>
</evidence>
<dbReference type="Gene3D" id="1.10.238.10">
    <property type="entry name" value="EF-hand"/>
    <property type="match status" value="1"/>
</dbReference>
<feature type="domain" description="Ig-like" evidence="14">
    <location>
        <begin position="191"/>
        <end position="295"/>
    </location>
</feature>
<proteinExistence type="predicted"/>
<dbReference type="GO" id="GO:0005509">
    <property type="term" value="F:calcium ion binding"/>
    <property type="evidence" value="ECO:0007669"/>
    <property type="project" value="TreeGrafter"/>
</dbReference>
<keyword evidence="11" id="KW-0472">Membrane</keyword>
<evidence type="ECO:0000256" key="10">
    <source>
        <dbReference type="ARBA" id="ARBA00022990"/>
    </source>
</evidence>
<dbReference type="InterPro" id="IPR036179">
    <property type="entry name" value="Ig-like_dom_sf"/>
</dbReference>
<dbReference type="GO" id="GO:0051017">
    <property type="term" value="P:actin filament bundle assembly"/>
    <property type="evidence" value="ECO:0007669"/>
    <property type="project" value="TreeGrafter"/>
</dbReference>
<evidence type="ECO:0000256" key="9">
    <source>
        <dbReference type="ARBA" id="ARBA00022837"/>
    </source>
</evidence>
<dbReference type="GO" id="GO:0097178">
    <property type="term" value="P:ruffle assembly"/>
    <property type="evidence" value="ECO:0007669"/>
    <property type="project" value="TreeGrafter"/>
</dbReference>
<dbReference type="PANTHER" id="PTHR10356:SF4">
    <property type="entry name" value="ALLOGRAFT INFLAMMATORY FACTOR 1"/>
    <property type="match status" value="1"/>
</dbReference>
<keyword evidence="5" id="KW-0963">Cytoplasm</keyword>
<dbReference type="SUPFAM" id="SSF48726">
    <property type="entry name" value="Immunoglobulin"/>
    <property type="match status" value="2"/>
</dbReference>
<evidence type="ECO:0000313" key="15">
    <source>
        <dbReference type="EMBL" id="KPP64997.1"/>
    </source>
</evidence>
<dbReference type="InterPro" id="IPR003598">
    <property type="entry name" value="Ig_sub2"/>
</dbReference>
<dbReference type="GO" id="GO:0032587">
    <property type="term" value="C:ruffle membrane"/>
    <property type="evidence" value="ECO:0007669"/>
    <property type="project" value="TreeGrafter"/>
</dbReference>
<evidence type="ECO:0000256" key="7">
    <source>
        <dbReference type="ARBA" id="ARBA00022723"/>
    </source>
</evidence>
<dbReference type="InterPro" id="IPR007110">
    <property type="entry name" value="Ig-like_dom"/>
</dbReference>
<dbReference type="SUPFAM" id="SSF47473">
    <property type="entry name" value="EF-hand"/>
    <property type="match status" value="1"/>
</dbReference>
<comment type="subcellular location">
    <subcellularLocation>
        <location evidence="3">Cell membrane</location>
        <topology evidence="3">Peripheral membrane protein</topology>
        <orientation evidence="3">Cytoplasmic side</orientation>
    </subcellularLocation>
    <subcellularLocation>
        <location evidence="2">Cell projection</location>
    </subcellularLocation>
    <subcellularLocation>
        <location evidence="1">Cytoplasm</location>
        <location evidence="1">Cytoskeleton</location>
    </subcellularLocation>
</comment>
<dbReference type="SMART" id="SM00409">
    <property type="entry name" value="IG"/>
    <property type="match status" value="2"/>
</dbReference>
<keyword evidence="12" id="KW-0206">Cytoskeleton</keyword>
<organism evidence="15 16">
    <name type="scientific">Scleropages formosus</name>
    <name type="common">Asian bonytongue</name>
    <name type="synonym">Osteoglossum formosum</name>
    <dbReference type="NCBI Taxonomy" id="113540"/>
    <lineage>
        <taxon>Eukaryota</taxon>
        <taxon>Metazoa</taxon>
        <taxon>Chordata</taxon>
        <taxon>Craniata</taxon>
        <taxon>Vertebrata</taxon>
        <taxon>Euteleostomi</taxon>
        <taxon>Actinopterygii</taxon>
        <taxon>Neopterygii</taxon>
        <taxon>Teleostei</taxon>
        <taxon>Osteoglossocephala</taxon>
        <taxon>Osteoglossomorpha</taxon>
        <taxon>Osteoglossiformes</taxon>
        <taxon>Osteoglossidae</taxon>
        <taxon>Scleropages</taxon>
    </lineage>
</organism>
<evidence type="ECO:0000313" key="16">
    <source>
        <dbReference type="Proteomes" id="UP000034805"/>
    </source>
</evidence>